<dbReference type="EMBL" id="JAVRRD010000037">
    <property type="protein sequence ID" value="KAK5045350.1"/>
    <property type="molecule type" value="Genomic_DNA"/>
</dbReference>
<evidence type="ECO:0000313" key="2">
    <source>
        <dbReference type="EMBL" id="KAK5045350.1"/>
    </source>
</evidence>
<dbReference type="GeneID" id="89977373"/>
<protein>
    <recommendedName>
        <fullName evidence="4">Transcription factor domain-containing protein</fullName>
    </recommendedName>
</protein>
<organism evidence="2 3">
    <name type="scientific">Exophiala bonariae</name>
    <dbReference type="NCBI Taxonomy" id="1690606"/>
    <lineage>
        <taxon>Eukaryota</taxon>
        <taxon>Fungi</taxon>
        <taxon>Dikarya</taxon>
        <taxon>Ascomycota</taxon>
        <taxon>Pezizomycotina</taxon>
        <taxon>Eurotiomycetes</taxon>
        <taxon>Chaetothyriomycetidae</taxon>
        <taxon>Chaetothyriales</taxon>
        <taxon>Herpotrichiellaceae</taxon>
        <taxon>Exophiala</taxon>
    </lineage>
</organism>
<feature type="compositionally biased region" description="Low complexity" evidence="1">
    <location>
        <begin position="1"/>
        <end position="19"/>
    </location>
</feature>
<evidence type="ECO:0000256" key="1">
    <source>
        <dbReference type="SAM" id="MobiDB-lite"/>
    </source>
</evidence>
<dbReference type="AlphaFoldDB" id="A0AAV9MYD6"/>
<keyword evidence="3" id="KW-1185">Reference proteome</keyword>
<reference evidence="2 3" key="1">
    <citation type="submission" date="2023-08" db="EMBL/GenBank/DDBJ databases">
        <title>Black Yeasts Isolated from many extreme environments.</title>
        <authorList>
            <person name="Coleine C."/>
            <person name="Stajich J.E."/>
            <person name="Selbmann L."/>
        </authorList>
    </citation>
    <scope>NUCLEOTIDE SEQUENCE [LARGE SCALE GENOMIC DNA]</scope>
    <source>
        <strain evidence="2 3">CCFEE 5792</strain>
    </source>
</reference>
<accession>A0AAV9MYD6</accession>
<gene>
    <name evidence="2" type="ORF">LTR84_009213</name>
</gene>
<dbReference type="RefSeq" id="XP_064700979.1">
    <property type="nucleotide sequence ID" value="XM_064852754.1"/>
</dbReference>
<evidence type="ECO:0000313" key="3">
    <source>
        <dbReference type="Proteomes" id="UP001358417"/>
    </source>
</evidence>
<proteinExistence type="predicted"/>
<feature type="region of interest" description="Disordered" evidence="1">
    <location>
        <begin position="1"/>
        <end position="21"/>
    </location>
</feature>
<dbReference type="CDD" id="cd12148">
    <property type="entry name" value="fungal_TF_MHR"/>
    <property type="match status" value="1"/>
</dbReference>
<dbReference type="Proteomes" id="UP001358417">
    <property type="component" value="Unassembled WGS sequence"/>
</dbReference>
<evidence type="ECO:0008006" key="4">
    <source>
        <dbReference type="Google" id="ProtNLM"/>
    </source>
</evidence>
<sequence length="491" mass="54585">MASLAYRPSPSPRPLSNSPHDARLGLHIETDNLLTYAGPDAVATNQNSPSFNPAWDFFAGSNSPACYSDIGPELAPWLTIDYQPLDLDRCSTPNPPLHKRSHTFPAFINDEFDWNGDNTAPHSAGAFSEIPSIEVTSPDCSRPQSPFGISEQDFSSPGIAIPYSSQSLDQDDDDYQEPTGGFELPRTPPLYPLNTRFNDGQIDYYGDFLSPVDKPPTLSRRSSMTSTCSGTLQQELPPTISTRLHRSQTLPSNSNPRMQAEQERLNTTVSSPRTRNYLQVYFQKVHPHSPILNPATISLKASNNSITTYQVLVAAAIGAMIHHQSRSLSSPYVRLAMTLNPEVDFWSSISGLHCAILLAIYCLHEETLSFQDEMDNEGPHHFPLTQPLHPHVNLWLHTCQISATCIDLGLNLGYLSGADPIGPPRGRGHELDFFPETASEIEMEAIFKNTFRVAYGLDKRVCSLKQRPRSIRDESIHPDLARQYMLETVNL</sequence>
<feature type="compositionally biased region" description="Polar residues" evidence="1">
    <location>
        <begin position="134"/>
        <end position="144"/>
    </location>
</feature>
<feature type="region of interest" description="Disordered" evidence="1">
    <location>
        <begin position="134"/>
        <end position="191"/>
    </location>
</feature>
<comment type="caution">
    <text evidence="2">The sequence shown here is derived from an EMBL/GenBank/DDBJ whole genome shotgun (WGS) entry which is preliminary data.</text>
</comment>
<name>A0AAV9MYD6_9EURO</name>